<evidence type="ECO:0000313" key="2">
    <source>
        <dbReference type="Proteomes" id="UP000250321"/>
    </source>
</evidence>
<dbReference type="Pfam" id="PF20431">
    <property type="entry name" value="E_motif"/>
    <property type="match status" value="1"/>
</dbReference>
<gene>
    <name evidence="1" type="ORF">Pyn_33296</name>
</gene>
<dbReference type="EMBL" id="PJQY01000401">
    <property type="protein sequence ID" value="PQQ11333.1"/>
    <property type="molecule type" value="Genomic_DNA"/>
</dbReference>
<organism evidence="1 2">
    <name type="scientific">Prunus yedoensis var. nudiflora</name>
    <dbReference type="NCBI Taxonomy" id="2094558"/>
    <lineage>
        <taxon>Eukaryota</taxon>
        <taxon>Viridiplantae</taxon>
        <taxon>Streptophyta</taxon>
        <taxon>Embryophyta</taxon>
        <taxon>Tracheophyta</taxon>
        <taxon>Spermatophyta</taxon>
        <taxon>Magnoliopsida</taxon>
        <taxon>eudicotyledons</taxon>
        <taxon>Gunneridae</taxon>
        <taxon>Pentapetalae</taxon>
        <taxon>rosids</taxon>
        <taxon>fabids</taxon>
        <taxon>Rosales</taxon>
        <taxon>Rosaceae</taxon>
        <taxon>Amygdaloideae</taxon>
        <taxon>Amygdaleae</taxon>
        <taxon>Prunus</taxon>
    </lineage>
</organism>
<protein>
    <submittedName>
        <fullName evidence="1">Pentatricopeptide repeat-containing protein</fullName>
    </submittedName>
</protein>
<dbReference type="Gene3D" id="1.25.40.10">
    <property type="entry name" value="Tetratricopeptide repeat domain"/>
    <property type="match status" value="1"/>
</dbReference>
<dbReference type="GO" id="GO:0003723">
    <property type="term" value="F:RNA binding"/>
    <property type="evidence" value="ECO:0007669"/>
    <property type="project" value="InterPro"/>
</dbReference>
<proteinExistence type="predicted"/>
<name>A0A314YXR4_PRUYE</name>
<dbReference type="InterPro" id="IPR011990">
    <property type="entry name" value="TPR-like_helical_dom_sf"/>
</dbReference>
<accession>A0A314YXR4</accession>
<dbReference type="Proteomes" id="UP000250321">
    <property type="component" value="Unassembled WGS sequence"/>
</dbReference>
<dbReference type="STRING" id="2094558.A0A314YXR4"/>
<dbReference type="GO" id="GO:0009451">
    <property type="term" value="P:RNA modification"/>
    <property type="evidence" value="ECO:0007669"/>
    <property type="project" value="InterPro"/>
</dbReference>
<dbReference type="OrthoDB" id="1166592at2759"/>
<sequence>MVRTYGIQPTLEHYGCLVDLLGRAGLIEEAYEIIKNMPMEPNSVILRSFLGACRNHGVAITLDDKLRKLLISEPNLGANYVLAASVSSLSGCWNDAADIRVAMKQKGLVKVPRCSWVEVGGGGSTAATINEPLVVGDPTRKSSFVGAYENFPECQEQIETSQLNLFLDAAVNFS</sequence>
<evidence type="ECO:0000313" key="1">
    <source>
        <dbReference type="EMBL" id="PQQ11333.1"/>
    </source>
</evidence>
<dbReference type="PANTHER" id="PTHR47926">
    <property type="entry name" value="PENTATRICOPEPTIDE REPEAT-CONTAINING PROTEIN"/>
    <property type="match status" value="1"/>
</dbReference>
<dbReference type="AlphaFoldDB" id="A0A314YXR4"/>
<comment type="caution">
    <text evidence="1">The sequence shown here is derived from an EMBL/GenBank/DDBJ whole genome shotgun (WGS) entry which is preliminary data.</text>
</comment>
<keyword evidence="2" id="KW-1185">Reference proteome</keyword>
<reference evidence="1 2" key="1">
    <citation type="submission" date="2018-02" db="EMBL/GenBank/DDBJ databases">
        <title>Draft genome of wild Prunus yedoensis var. nudiflora.</title>
        <authorList>
            <person name="Baek S."/>
            <person name="Kim J.-H."/>
            <person name="Choi K."/>
            <person name="Kim G.-B."/>
            <person name="Cho A."/>
            <person name="Jang H."/>
            <person name="Shin C.-H."/>
            <person name="Yu H.-J."/>
            <person name="Mun J.-H."/>
        </authorList>
    </citation>
    <scope>NUCLEOTIDE SEQUENCE [LARGE SCALE GENOMIC DNA]</scope>
    <source>
        <strain evidence="2">cv. Jeju island</strain>
        <tissue evidence="1">Leaf</tissue>
    </source>
</reference>
<dbReference type="InterPro" id="IPR046960">
    <property type="entry name" value="PPR_At4g14850-like_plant"/>
</dbReference>
<dbReference type="InterPro" id="IPR046848">
    <property type="entry name" value="E_motif"/>
</dbReference>